<feature type="transmembrane region" description="Helical" evidence="7">
    <location>
        <begin position="353"/>
        <end position="377"/>
    </location>
</feature>
<comment type="similarity">
    <text evidence="6">Belongs to the ABC-4 integral membrane protein family.</text>
</comment>
<evidence type="ECO:0000259" key="8">
    <source>
        <dbReference type="Pfam" id="PF02687"/>
    </source>
</evidence>
<accession>A0A6N6NRS8</accession>
<keyword evidence="2" id="KW-1003">Cell membrane</keyword>
<dbReference type="InterPro" id="IPR003838">
    <property type="entry name" value="ABC3_permease_C"/>
</dbReference>
<dbReference type="PANTHER" id="PTHR43738:SF2">
    <property type="entry name" value="ABC TRANSPORTER PERMEASE"/>
    <property type="match status" value="1"/>
</dbReference>
<evidence type="ECO:0000256" key="4">
    <source>
        <dbReference type="ARBA" id="ARBA00022989"/>
    </source>
</evidence>
<evidence type="ECO:0000256" key="3">
    <source>
        <dbReference type="ARBA" id="ARBA00022692"/>
    </source>
</evidence>
<keyword evidence="4 7" id="KW-1133">Transmembrane helix</keyword>
<dbReference type="EMBL" id="WAJR01000001">
    <property type="protein sequence ID" value="KAB1642988.1"/>
    <property type="molecule type" value="Genomic_DNA"/>
</dbReference>
<protein>
    <submittedName>
        <fullName evidence="10">FtsX-like permease family protein</fullName>
    </submittedName>
</protein>
<feature type="transmembrane region" description="Helical" evidence="7">
    <location>
        <begin position="302"/>
        <end position="324"/>
    </location>
</feature>
<evidence type="ECO:0000313" key="11">
    <source>
        <dbReference type="Proteomes" id="UP000468668"/>
    </source>
</evidence>
<sequence length="441" mass="47444">MMTQGGSPRLIALTSRLSERFVGRKPRCTREKSRDEGKGKALGSLILRSLRMRKVQTASIIASVALSAALILAFGLVYGGVTKGIELSGERGGADIMVVPADAEKYLTGADLLFTGAPVSMYMTEDEVRAVSDIEGVTRVTGQFFSQTLDQSCCSATSPTRLIGVDFTTDFVVTPLLDEGFAGELGANEVVVGSRVDGISQGQISILGKPYNVVSTMAESGGELDESIVMDIDTAREISRNTDGNERYWDMYGDPSELVSCIMVEIDDEQLTRVETKLNLMRELSYVEHSETAERAQAQLKAVFVLLAGSAVLMLVVTLLQIFARFYSCVWDRKSELALYRAIGASKSDIRKLIGGEVCCLVVIGLVVGLALGAVAYESLISLLLDTLAFPFVGLGAPAVAVFCLGIIALFAFVSFLSVVWPLRQVGRLDPSLAMQQGDID</sequence>
<proteinExistence type="inferred from homology"/>
<keyword evidence="5 7" id="KW-0472">Membrane</keyword>
<evidence type="ECO:0000256" key="5">
    <source>
        <dbReference type="ARBA" id="ARBA00023136"/>
    </source>
</evidence>
<keyword evidence="3 7" id="KW-0812">Transmembrane</keyword>
<reference evidence="10 11" key="1">
    <citation type="submission" date="2019-09" db="EMBL/GenBank/DDBJ databases">
        <title>Whole genome shotgun sequencing (WGS) of Ellagibacter isourolithinifaciens DSM 104140(T) and Adlercreutzia muris DSM 29508(T).</title>
        <authorList>
            <person name="Stoll D.A."/>
            <person name="Danylec N."/>
            <person name="Huch M."/>
        </authorList>
    </citation>
    <scope>NUCLEOTIDE SEQUENCE [LARGE SCALE GENOMIC DNA]</scope>
    <source>
        <strain evidence="10 11">DSM 104140</strain>
    </source>
</reference>
<dbReference type="AlphaFoldDB" id="A0A6N6NRS8"/>
<evidence type="ECO:0000313" key="10">
    <source>
        <dbReference type="EMBL" id="KAB1642988.1"/>
    </source>
</evidence>
<dbReference type="Proteomes" id="UP000468668">
    <property type="component" value="Unassembled WGS sequence"/>
</dbReference>
<dbReference type="GO" id="GO:0005886">
    <property type="term" value="C:plasma membrane"/>
    <property type="evidence" value="ECO:0007669"/>
    <property type="project" value="UniProtKB-SubCell"/>
</dbReference>
<evidence type="ECO:0000256" key="7">
    <source>
        <dbReference type="SAM" id="Phobius"/>
    </source>
</evidence>
<evidence type="ECO:0000259" key="9">
    <source>
        <dbReference type="Pfam" id="PF12704"/>
    </source>
</evidence>
<evidence type="ECO:0000256" key="2">
    <source>
        <dbReference type="ARBA" id="ARBA00022475"/>
    </source>
</evidence>
<comment type="subcellular location">
    <subcellularLocation>
        <location evidence="1">Cell membrane</location>
        <topology evidence="1">Multi-pass membrane protein</topology>
    </subcellularLocation>
</comment>
<evidence type="ECO:0000256" key="6">
    <source>
        <dbReference type="ARBA" id="ARBA00038076"/>
    </source>
</evidence>
<organism evidence="10 11">
    <name type="scientific">Ellagibacter isourolithinifaciens</name>
    <dbReference type="NCBI Taxonomy" id="2137581"/>
    <lineage>
        <taxon>Bacteria</taxon>
        <taxon>Bacillati</taxon>
        <taxon>Actinomycetota</taxon>
        <taxon>Coriobacteriia</taxon>
        <taxon>Eggerthellales</taxon>
        <taxon>Eggerthellaceae</taxon>
        <taxon>Ellagibacter</taxon>
    </lineage>
</organism>
<gene>
    <name evidence="10" type="ORF">F8C90_00995</name>
</gene>
<dbReference type="PANTHER" id="PTHR43738">
    <property type="entry name" value="ABC TRANSPORTER, MEMBRANE PROTEIN"/>
    <property type="match status" value="1"/>
</dbReference>
<feature type="transmembrane region" description="Helical" evidence="7">
    <location>
        <begin position="58"/>
        <end position="81"/>
    </location>
</feature>
<feature type="domain" description="MacB-like periplasmic core" evidence="9">
    <location>
        <begin position="60"/>
        <end position="272"/>
    </location>
</feature>
<feature type="transmembrane region" description="Helical" evidence="7">
    <location>
        <begin position="397"/>
        <end position="423"/>
    </location>
</feature>
<keyword evidence="11" id="KW-1185">Reference proteome</keyword>
<dbReference type="InterPro" id="IPR051125">
    <property type="entry name" value="ABC-4/HrtB_transporter"/>
</dbReference>
<dbReference type="InterPro" id="IPR025857">
    <property type="entry name" value="MacB_PCD"/>
</dbReference>
<feature type="domain" description="ABC3 transporter permease C-terminal" evidence="8">
    <location>
        <begin position="311"/>
        <end position="429"/>
    </location>
</feature>
<comment type="caution">
    <text evidence="10">The sequence shown here is derived from an EMBL/GenBank/DDBJ whole genome shotgun (WGS) entry which is preliminary data.</text>
</comment>
<evidence type="ECO:0000256" key="1">
    <source>
        <dbReference type="ARBA" id="ARBA00004651"/>
    </source>
</evidence>
<dbReference type="OrthoDB" id="6313at2"/>
<dbReference type="Pfam" id="PF02687">
    <property type="entry name" value="FtsX"/>
    <property type="match status" value="1"/>
</dbReference>
<dbReference type="Pfam" id="PF12704">
    <property type="entry name" value="MacB_PCD"/>
    <property type="match status" value="1"/>
</dbReference>
<name>A0A6N6NRS8_9ACTN</name>